<dbReference type="Pfam" id="PF02222">
    <property type="entry name" value="ATP-grasp"/>
    <property type="match status" value="1"/>
</dbReference>
<comment type="similarity">
    <text evidence="4">Belongs to the PurK/PurT family.</text>
</comment>
<dbReference type="PANTHER" id="PTHR11609">
    <property type="entry name" value="PURINE BIOSYNTHESIS PROTEIN 6/7, PUR6/7"/>
    <property type="match status" value="1"/>
</dbReference>
<keyword evidence="7" id="KW-1185">Reference proteome</keyword>
<feature type="domain" description="ATP-grasp" evidence="5">
    <location>
        <begin position="106"/>
        <end position="307"/>
    </location>
</feature>
<comment type="function">
    <text evidence="4">Catalyzes the ATP-dependent conversion of 5-aminoimidazole ribonucleotide (AIR) and HCO(3)(-) to N5-carboxyaminoimidazole ribonucleotide (N5-CAIR).</text>
</comment>
<dbReference type="GO" id="GO:0005829">
    <property type="term" value="C:cytosol"/>
    <property type="evidence" value="ECO:0007669"/>
    <property type="project" value="TreeGrafter"/>
</dbReference>
<dbReference type="InterPro" id="IPR003135">
    <property type="entry name" value="ATP-grasp_carboxylate-amine"/>
</dbReference>
<dbReference type="InterPro" id="IPR054350">
    <property type="entry name" value="PurT/PurK_preATP-grasp"/>
</dbReference>
<protein>
    <recommendedName>
        <fullName evidence="4">N5-carboxyaminoimidazole ribonucleotide synthase</fullName>
        <shortName evidence="4">N5-CAIR synthase</shortName>
        <ecNumber evidence="4">6.3.4.18</ecNumber>
    </recommendedName>
    <alternativeName>
        <fullName evidence="4">5-(carboxyamino)imidazole ribonucleotide synthetase</fullName>
    </alternativeName>
</protein>
<reference evidence="6 7" key="1">
    <citation type="submission" date="2019-10" db="EMBL/GenBank/DDBJ databases">
        <title>New species of Slilvanegrellaceae.</title>
        <authorList>
            <person name="Pitt A."/>
            <person name="Hahn M.W."/>
        </authorList>
    </citation>
    <scope>NUCLEOTIDE SEQUENCE [LARGE SCALE GENOMIC DNA]</scope>
    <source>
        <strain evidence="6 7">SP-Ram-0.45-NSY-1</strain>
    </source>
</reference>
<name>A0A6N6VNV0_9BACT</name>
<gene>
    <name evidence="4" type="primary">purK</name>
    <name evidence="6" type="ORF">GCL60_15215</name>
</gene>
<dbReference type="AlphaFoldDB" id="A0A6N6VNV0"/>
<evidence type="ECO:0000256" key="4">
    <source>
        <dbReference type="HAMAP-Rule" id="MF_01928"/>
    </source>
</evidence>
<dbReference type="GO" id="GO:0034028">
    <property type="term" value="F:5-(carboxyamino)imidazole ribonucleotide synthase activity"/>
    <property type="evidence" value="ECO:0007669"/>
    <property type="project" value="UniProtKB-UniRule"/>
</dbReference>
<dbReference type="HAMAP" id="MF_01928">
    <property type="entry name" value="PurK"/>
    <property type="match status" value="1"/>
</dbReference>
<keyword evidence="2 4" id="KW-0658">Purine biosynthesis</keyword>
<dbReference type="GO" id="GO:0004638">
    <property type="term" value="F:phosphoribosylaminoimidazole carboxylase activity"/>
    <property type="evidence" value="ECO:0007669"/>
    <property type="project" value="InterPro"/>
</dbReference>
<comment type="catalytic activity">
    <reaction evidence="4">
        <text>5-amino-1-(5-phospho-beta-D-ribosyl)imidazole + hydrogencarbonate + ATP = 5-carboxyamino-1-(5-phospho-D-ribosyl)imidazole + ADP + phosphate + 2 H(+)</text>
        <dbReference type="Rhea" id="RHEA:19317"/>
        <dbReference type="ChEBI" id="CHEBI:15378"/>
        <dbReference type="ChEBI" id="CHEBI:17544"/>
        <dbReference type="ChEBI" id="CHEBI:30616"/>
        <dbReference type="ChEBI" id="CHEBI:43474"/>
        <dbReference type="ChEBI" id="CHEBI:58730"/>
        <dbReference type="ChEBI" id="CHEBI:137981"/>
        <dbReference type="ChEBI" id="CHEBI:456216"/>
        <dbReference type="EC" id="6.3.4.18"/>
    </reaction>
</comment>
<evidence type="ECO:0000259" key="5">
    <source>
        <dbReference type="PROSITE" id="PS50975"/>
    </source>
</evidence>
<proteinExistence type="inferred from homology"/>
<organism evidence="6 7">
    <name type="scientific">Silvanigrella paludirubra</name>
    <dbReference type="NCBI Taxonomy" id="2499159"/>
    <lineage>
        <taxon>Bacteria</taxon>
        <taxon>Pseudomonadati</taxon>
        <taxon>Bdellovibrionota</taxon>
        <taxon>Oligoflexia</taxon>
        <taxon>Silvanigrellales</taxon>
        <taxon>Silvanigrellaceae</taxon>
        <taxon>Silvanigrella</taxon>
    </lineage>
</organism>
<dbReference type="RefSeq" id="WP_153421604.1">
    <property type="nucleotide sequence ID" value="NZ_WFLM01000006.1"/>
</dbReference>
<evidence type="ECO:0000313" key="6">
    <source>
        <dbReference type="EMBL" id="KAB8036477.1"/>
    </source>
</evidence>
<keyword evidence="4" id="KW-0436">Ligase</keyword>
<dbReference type="SUPFAM" id="SSF52440">
    <property type="entry name" value="PreATP-grasp domain"/>
    <property type="match status" value="1"/>
</dbReference>
<dbReference type="EC" id="6.3.4.18" evidence="4"/>
<dbReference type="InterPro" id="IPR016185">
    <property type="entry name" value="PreATP-grasp_dom_sf"/>
</dbReference>
<evidence type="ECO:0000256" key="2">
    <source>
        <dbReference type="ARBA" id="ARBA00022755"/>
    </source>
</evidence>
<feature type="binding site" evidence="4">
    <location>
        <position position="142"/>
    </location>
    <ligand>
        <name>ATP</name>
        <dbReference type="ChEBI" id="CHEBI:30616"/>
    </ligand>
</feature>
<dbReference type="GO" id="GO:0005524">
    <property type="term" value="F:ATP binding"/>
    <property type="evidence" value="ECO:0007669"/>
    <property type="project" value="UniProtKB-UniRule"/>
</dbReference>
<dbReference type="Pfam" id="PF22660">
    <property type="entry name" value="RS_preATP-grasp-like"/>
    <property type="match status" value="1"/>
</dbReference>
<dbReference type="InterPro" id="IPR011761">
    <property type="entry name" value="ATP-grasp"/>
</dbReference>
<dbReference type="Gene3D" id="3.30.470.20">
    <property type="entry name" value="ATP-grasp fold, B domain"/>
    <property type="match status" value="1"/>
</dbReference>
<dbReference type="Gene3D" id="3.30.1490.20">
    <property type="entry name" value="ATP-grasp fold, A domain"/>
    <property type="match status" value="1"/>
</dbReference>
<dbReference type="PROSITE" id="PS50975">
    <property type="entry name" value="ATP_GRASP"/>
    <property type="match status" value="1"/>
</dbReference>
<dbReference type="GO" id="GO:0046872">
    <property type="term" value="F:metal ion binding"/>
    <property type="evidence" value="ECO:0007669"/>
    <property type="project" value="InterPro"/>
</dbReference>
<dbReference type="SUPFAM" id="SSF51246">
    <property type="entry name" value="Rudiment single hybrid motif"/>
    <property type="match status" value="1"/>
</dbReference>
<accession>A0A6N6VNV0</accession>
<dbReference type="InterPro" id="IPR005875">
    <property type="entry name" value="PurK"/>
</dbReference>
<comment type="subunit">
    <text evidence="4">Homodimer.</text>
</comment>
<dbReference type="Pfam" id="PF17769">
    <property type="entry name" value="PurK_C"/>
    <property type="match status" value="1"/>
</dbReference>
<sequence>MKTIGILGGGQLGGMLSESLLKYGAKVAFYDPEPTSPSFHRSPLHFQGSWNDFEKLKEFFSLCDLITYEFENVSTELLESLVKVTGKKIYPSASVLAVTQNRFYEKTFLKENNIPVCQFAFAKSYEDLIQILPTFPKPFIIKTSTGGYDGKGQWSIENEIDISNFITDFTKDKFVEVIVEEKIAIEYEASCIVARNQEGDSLCFPIFDNVHKDHILYNTTIPSMLNKNIQNKLKEIAKNCANKLNIVGLLTTEFFITKQKNKNNSQNETDGFSIFVNEFAPRPHNSGHISRNACDISQYDAHARALLDLPLHEPKLNPGFYCMGNLLGNIWFAQGNKDNLNLSCWKNHPEIIDVYLYGKEEAKLNRKMGHFISYSNKSQEHINAAERFRKDLNEKQS</sequence>
<dbReference type="InterPro" id="IPR011054">
    <property type="entry name" value="Rudment_hybrid_motif"/>
</dbReference>
<comment type="pathway">
    <text evidence="4">Purine metabolism; IMP biosynthesis via de novo pathway; 5-amino-1-(5-phospho-D-ribosyl)imidazole-4-carboxylate from 5-amino-1-(5-phospho-D-ribosyl)imidazole (N5-CAIR route): step 1/2.</text>
</comment>
<dbReference type="OrthoDB" id="9804625at2"/>
<evidence type="ECO:0000256" key="1">
    <source>
        <dbReference type="ARBA" id="ARBA00022741"/>
    </source>
</evidence>
<keyword evidence="3 4" id="KW-0067">ATP-binding</keyword>
<feature type="binding site" evidence="4">
    <location>
        <position position="188"/>
    </location>
    <ligand>
        <name>ATP</name>
        <dbReference type="ChEBI" id="CHEBI:30616"/>
    </ligand>
</feature>
<dbReference type="EMBL" id="WFLM01000006">
    <property type="protein sequence ID" value="KAB8036477.1"/>
    <property type="molecule type" value="Genomic_DNA"/>
</dbReference>
<comment type="caution">
    <text evidence="6">The sequence shown here is derived from an EMBL/GenBank/DDBJ whole genome shotgun (WGS) entry which is preliminary data.</text>
</comment>
<feature type="binding site" evidence="4">
    <location>
        <begin position="180"/>
        <end position="183"/>
    </location>
    <ligand>
        <name>ATP</name>
        <dbReference type="ChEBI" id="CHEBI:30616"/>
    </ligand>
</feature>
<keyword evidence="1 4" id="KW-0547">Nucleotide-binding</keyword>
<dbReference type="Gene3D" id="3.40.50.20">
    <property type="match status" value="1"/>
</dbReference>
<dbReference type="Proteomes" id="UP000437748">
    <property type="component" value="Unassembled WGS sequence"/>
</dbReference>
<dbReference type="SUPFAM" id="SSF56059">
    <property type="entry name" value="Glutathione synthetase ATP-binding domain-like"/>
    <property type="match status" value="1"/>
</dbReference>
<feature type="binding site" evidence="4">
    <location>
        <begin position="277"/>
        <end position="278"/>
    </location>
    <ligand>
        <name>ATP</name>
        <dbReference type="ChEBI" id="CHEBI:30616"/>
    </ligand>
</feature>
<dbReference type="PANTHER" id="PTHR11609:SF5">
    <property type="entry name" value="PHOSPHORIBOSYLAMINOIMIDAZOLE CARBOXYLASE"/>
    <property type="match status" value="1"/>
</dbReference>
<feature type="binding site" evidence="4">
    <location>
        <position position="102"/>
    </location>
    <ligand>
        <name>ATP</name>
        <dbReference type="ChEBI" id="CHEBI:30616"/>
    </ligand>
</feature>
<evidence type="ECO:0000256" key="3">
    <source>
        <dbReference type="ARBA" id="ARBA00022840"/>
    </source>
</evidence>
<dbReference type="GO" id="GO:0006189">
    <property type="term" value="P:'de novo' IMP biosynthetic process"/>
    <property type="evidence" value="ECO:0007669"/>
    <property type="project" value="UniProtKB-UniRule"/>
</dbReference>
<feature type="binding site" evidence="4">
    <location>
        <position position="211"/>
    </location>
    <ligand>
        <name>ATP</name>
        <dbReference type="ChEBI" id="CHEBI:30616"/>
    </ligand>
</feature>
<dbReference type="InterPro" id="IPR040686">
    <property type="entry name" value="PurK_C"/>
</dbReference>
<dbReference type="UniPathway" id="UPA00074">
    <property type="reaction ID" value="UER00942"/>
</dbReference>
<feature type="binding site" evidence="4">
    <location>
        <begin position="147"/>
        <end position="153"/>
    </location>
    <ligand>
        <name>ATP</name>
        <dbReference type="ChEBI" id="CHEBI:30616"/>
    </ligand>
</feature>
<evidence type="ECO:0000313" key="7">
    <source>
        <dbReference type="Proteomes" id="UP000437748"/>
    </source>
</evidence>
<dbReference type="InterPro" id="IPR013815">
    <property type="entry name" value="ATP_grasp_subdomain_1"/>
</dbReference>